<dbReference type="InterPro" id="IPR018573">
    <property type="entry name" value="Restrct_endonuc_II_AlwI"/>
</dbReference>
<dbReference type="GO" id="GO:0004519">
    <property type="term" value="F:endonuclease activity"/>
    <property type="evidence" value="ECO:0007669"/>
    <property type="project" value="UniProtKB-KW"/>
</dbReference>
<proteinExistence type="predicted"/>
<organism evidence="1 2">
    <name type="scientific">Streptococcus anginosus</name>
    <dbReference type="NCBI Taxonomy" id="1328"/>
    <lineage>
        <taxon>Bacteria</taxon>
        <taxon>Bacillati</taxon>
        <taxon>Bacillota</taxon>
        <taxon>Bacilli</taxon>
        <taxon>Lactobacillales</taxon>
        <taxon>Streptococcaceae</taxon>
        <taxon>Streptococcus</taxon>
        <taxon>Streptococcus anginosus group</taxon>
    </lineage>
</organism>
<dbReference type="RefSeq" id="WP_185952270.1">
    <property type="nucleotide sequence ID" value="NZ_CABEID010000001.1"/>
</dbReference>
<keyword evidence="1" id="KW-0540">Nuclease</keyword>
<gene>
    <name evidence="1" type="ORF">NCTC11062_01588</name>
</gene>
<sequence>MTKYKYNFSWRTAPRSIQVLLKWLPYFYDVQGKSWTASINGFHPLRRELRWKFENDSEEPNEGVLGVPYEEFIVGKQNNKKDLESLVRQQFTTAEQFGFLSSIKNSDTNEQILYISEAGRRIVESTFTPEDFLIQLLKMFIIVNNGEEGIFPFEIFIKLLKKFDYLSRYELTFMFGVTTPSKFVKAVEAIDKFRKKYNDRNIIPNKLDNNKVEKLLKNVWEESFGKGTFLISWSDYTDAFLRAVIYTNMFYTSGRGAHTKVRVSDNSIKKFDLLIHKFIFKKPTTDGKVQSRDDIYWFGAVGNIPLPWDNLEDRKNLVKSTFEKYKDIFQKFEEPEESIEISEINEKISSTRNIAVLKDIENDLHKKILQANINEYARSLSKTTEERKNILDRFDAILNDNDMSALWLEVNTWKSLVSLEGDKEVIPNFTMEADLTPRAFAPGIGNTPDMEVHTREYIIVPEVSLMTGKVQWEHEGSSVIDHVTSISNKYPDKDVIGLFISSSINYRTFWQFFVLSKSSWLGKPIPVIPLTIHQYINLISNSFDNNKSIDDLYQQLKNNVAKAQEIERYSEWKEWILDNF</sequence>
<dbReference type="Proteomes" id="UP000403538">
    <property type="component" value="Unassembled WGS sequence"/>
</dbReference>
<name>A0A4U9ZSW4_STRAP</name>
<dbReference type="Gene3D" id="3.40.91.50">
    <property type="match status" value="1"/>
</dbReference>
<protein>
    <submittedName>
        <fullName evidence="1">AlwI restriction endonuclease</fullName>
    </submittedName>
</protein>
<dbReference type="EMBL" id="CABEID010000001">
    <property type="protein sequence ID" value="VTS43745.1"/>
    <property type="molecule type" value="Genomic_DNA"/>
</dbReference>
<reference evidence="1 2" key="1">
    <citation type="submission" date="2019-05" db="EMBL/GenBank/DDBJ databases">
        <authorList>
            <consortium name="Pathogen Informatics"/>
        </authorList>
    </citation>
    <scope>NUCLEOTIDE SEQUENCE [LARGE SCALE GENOMIC DNA]</scope>
    <source>
        <strain evidence="1 2">NCTC11062</strain>
    </source>
</reference>
<accession>A0A4U9ZSW4</accession>
<evidence type="ECO:0000313" key="1">
    <source>
        <dbReference type="EMBL" id="VTS43745.1"/>
    </source>
</evidence>
<dbReference type="AlphaFoldDB" id="A0A4U9ZSW4"/>
<evidence type="ECO:0000313" key="2">
    <source>
        <dbReference type="Proteomes" id="UP000403538"/>
    </source>
</evidence>
<keyword evidence="1" id="KW-0255">Endonuclease</keyword>
<dbReference type="Pfam" id="PF09491">
    <property type="entry name" value="RE_AlwI"/>
    <property type="match status" value="1"/>
</dbReference>
<keyword evidence="1" id="KW-0378">Hydrolase</keyword>